<dbReference type="AlphaFoldDB" id="A0A7C4BB67"/>
<dbReference type="EMBL" id="DTFF01000003">
    <property type="protein sequence ID" value="HGI86840.1"/>
    <property type="molecule type" value="Genomic_DNA"/>
</dbReference>
<evidence type="ECO:0000313" key="3">
    <source>
        <dbReference type="EMBL" id="HGI86840.1"/>
    </source>
</evidence>
<keyword evidence="1" id="KW-0479">Metal-binding</keyword>
<gene>
    <name evidence="3" type="ORF">ENV14_00340</name>
</gene>
<dbReference type="Gene3D" id="3.60.21.10">
    <property type="match status" value="1"/>
</dbReference>
<dbReference type="EC" id="3.1.4.-" evidence="1"/>
<dbReference type="InterPro" id="IPR029052">
    <property type="entry name" value="Metallo-depent_PP-like"/>
</dbReference>
<dbReference type="InterPro" id="IPR050126">
    <property type="entry name" value="Ap4A_hydrolase"/>
</dbReference>
<dbReference type="InterPro" id="IPR000979">
    <property type="entry name" value="Phosphodiesterase_MJ0936/Vps29"/>
</dbReference>
<dbReference type="PIRSF" id="PIRSF000883">
    <property type="entry name" value="Pesterase_MJ0912"/>
    <property type="match status" value="1"/>
</dbReference>
<dbReference type="Pfam" id="PF12850">
    <property type="entry name" value="Metallophos_2"/>
    <property type="match status" value="1"/>
</dbReference>
<dbReference type="NCBIfam" id="TIGR00040">
    <property type="entry name" value="yfcE"/>
    <property type="match status" value="1"/>
</dbReference>
<name>A0A7C4BB67_9CREN</name>
<accession>A0A7C4BB67</accession>
<dbReference type="InterPro" id="IPR011152">
    <property type="entry name" value="Pesterase_MJ0912"/>
</dbReference>
<proteinExistence type="inferred from homology"/>
<organism evidence="3">
    <name type="scientific">Ignisphaera aggregans</name>
    <dbReference type="NCBI Taxonomy" id="334771"/>
    <lineage>
        <taxon>Archaea</taxon>
        <taxon>Thermoproteota</taxon>
        <taxon>Thermoprotei</taxon>
        <taxon>Desulfurococcales</taxon>
        <taxon>Desulfurococcaceae</taxon>
        <taxon>Ignisphaera</taxon>
    </lineage>
</organism>
<feature type="domain" description="Calcineurin-like phosphoesterase" evidence="2">
    <location>
        <begin position="1"/>
        <end position="204"/>
    </location>
</feature>
<sequence>MRVLVLSDVHGNADALKAVLEASPRHDYVWFLGDLVDYGPEPHIAVDIVRSLKPDVIVMGNHDYAVAFNTDCHCAQELHELSVYTRMSISHRLLSKEQVEWLKTLRQRARLELSSKRVYIVHGAPRNPLYGYLKPGLPPEALEVMLTESSLTLKPRPVDVDYVVVGHTHIPATLRVREVQVLNPGSVGQPRDGDPRASYAILDLGAGSFTVHRVEYPIDKVVEKLRALGLEQRMLQALEVLLKSGRAP</sequence>
<dbReference type="GO" id="GO:0005737">
    <property type="term" value="C:cytoplasm"/>
    <property type="evidence" value="ECO:0007669"/>
    <property type="project" value="TreeGrafter"/>
</dbReference>
<dbReference type="PANTHER" id="PTHR42850">
    <property type="entry name" value="METALLOPHOSPHOESTERASE"/>
    <property type="match status" value="1"/>
</dbReference>
<dbReference type="InterPro" id="IPR024654">
    <property type="entry name" value="Calcineurin-like_PHP_lpxH"/>
</dbReference>
<dbReference type="PANTHER" id="PTHR42850:SF2">
    <property type="entry name" value="BLL5683 PROTEIN"/>
    <property type="match status" value="1"/>
</dbReference>
<dbReference type="GO" id="GO:0016791">
    <property type="term" value="F:phosphatase activity"/>
    <property type="evidence" value="ECO:0007669"/>
    <property type="project" value="TreeGrafter"/>
</dbReference>
<reference evidence="3" key="1">
    <citation type="journal article" date="2020" name="mSystems">
        <title>Genome- and Community-Level Interaction Insights into Carbon Utilization and Element Cycling Functions of Hydrothermarchaeota in Hydrothermal Sediment.</title>
        <authorList>
            <person name="Zhou Z."/>
            <person name="Liu Y."/>
            <person name="Xu W."/>
            <person name="Pan J."/>
            <person name="Luo Z.H."/>
            <person name="Li M."/>
        </authorList>
    </citation>
    <scope>NUCLEOTIDE SEQUENCE [LARGE SCALE GENOMIC DNA]</scope>
    <source>
        <strain evidence="3">SpSt-732</strain>
    </source>
</reference>
<comment type="cofactor">
    <cofactor evidence="1">
        <name>a divalent metal cation</name>
        <dbReference type="ChEBI" id="CHEBI:60240"/>
    </cofactor>
</comment>
<dbReference type="GO" id="GO:0046872">
    <property type="term" value="F:metal ion binding"/>
    <property type="evidence" value="ECO:0007669"/>
    <property type="project" value="UniProtKB-KW"/>
</dbReference>
<dbReference type="SUPFAM" id="SSF56300">
    <property type="entry name" value="Metallo-dependent phosphatases"/>
    <property type="match status" value="1"/>
</dbReference>
<protein>
    <recommendedName>
        <fullName evidence="1">Phosphoesterase</fullName>
        <ecNumber evidence="1">3.1.4.-</ecNumber>
    </recommendedName>
</protein>
<evidence type="ECO:0000256" key="1">
    <source>
        <dbReference type="RuleBase" id="RU362039"/>
    </source>
</evidence>
<evidence type="ECO:0000259" key="2">
    <source>
        <dbReference type="Pfam" id="PF12850"/>
    </source>
</evidence>
<comment type="caution">
    <text evidence="3">The sequence shown here is derived from an EMBL/GenBank/DDBJ whole genome shotgun (WGS) entry which is preliminary data.</text>
</comment>
<comment type="similarity">
    <text evidence="1">Belongs to the metallophosphoesterase superfamily. YfcE family.</text>
</comment>